<dbReference type="Gene3D" id="2.40.30.170">
    <property type="match status" value="1"/>
</dbReference>
<dbReference type="InterPro" id="IPR058647">
    <property type="entry name" value="BSH_CzcB-like"/>
</dbReference>
<name>A0A4Y3IRV3_9VIBR</name>
<dbReference type="GO" id="GO:1990281">
    <property type="term" value="C:efflux pump complex"/>
    <property type="evidence" value="ECO:0007669"/>
    <property type="project" value="TreeGrafter"/>
</dbReference>
<organism evidence="4 5">
    <name type="scientific">Vibrio comitans NBRC 102076</name>
    <dbReference type="NCBI Taxonomy" id="1219078"/>
    <lineage>
        <taxon>Bacteria</taxon>
        <taxon>Pseudomonadati</taxon>
        <taxon>Pseudomonadota</taxon>
        <taxon>Gammaproteobacteria</taxon>
        <taxon>Vibrionales</taxon>
        <taxon>Vibrionaceae</taxon>
        <taxon>Vibrio</taxon>
    </lineage>
</organism>
<evidence type="ECO:0000313" key="4">
    <source>
        <dbReference type="EMBL" id="GEA62291.1"/>
    </source>
</evidence>
<comment type="similarity">
    <text evidence="1">Belongs to the membrane fusion protein (MFP) (TC 8.A.1) family.</text>
</comment>
<sequence>MNYQVCSRVALGGLLLLLVGCQAETDVREKELRPVQVLSVAQPQNTTLRSFVGVVESQQEAAVSFRVPGVIQHTNVVVGDFVEKGQVLARLDPHDYEVNIAELEARLSEAVSAQRLSTIEFERAKSAQQADAIADVDLDRARSALERASASVEIIQRNIQKGQDALGYTYLIAPFSGVVATKNRETFEQVSPGEPVFQLHQPQLLQVSIDVPERLIGHFERLQEATVWNQRLNIQAPAIVTEIATKPDLLKRTFPVKLALDSDYGELLPGQTVDVSIVKGVAAEGVCLPYSSIVEYEGQPSLFIARESEAHSIPVEHVEMNSKQVCVVAGLQKGDQVIVSGADYLVEGQKLGELQEMAR</sequence>
<evidence type="ECO:0000313" key="5">
    <source>
        <dbReference type="Proteomes" id="UP000318242"/>
    </source>
</evidence>
<dbReference type="Pfam" id="PF25967">
    <property type="entry name" value="RND-MFP_C"/>
    <property type="match status" value="1"/>
</dbReference>
<feature type="domain" description="Multidrug resistance protein MdtA-like C-terminal permuted SH3" evidence="2">
    <location>
        <begin position="303"/>
        <end position="344"/>
    </location>
</feature>
<dbReference type="InterPro" id="IPR058627">
    <property type="entry name" value="MdtA-like_C"/>
</dbReference>
<dbReference type="Gene3D" id="2.40.50.100">
    <property type="match status" value="1"/>
</dbReference>
<dbReference type="OrthoDB" id="2110899at2"/>
<accession>A0A4Y3IRV3</accession>
<gene>
    <name evidence="4" type="ORF">VCO01S_34840</name>
</gene>
<evidence type="ECO:0000259" key="3">
    <source>
        <dbReference type="Pfam" id="PF25973"/>
    </source>
</evidence>
<comment type="caution">
    <text evidence="4">The sequence shown here is derived from an EMBL/GenBank/DDBJ whole genome shotgun (WGS) entry which is preliminary data.</text>
</comment>
<dbReference type="Gene3D" id="2.40.420.20">
    <property type="match status" value="1"/>
</dbReference>
<dbReference type="EMBL" id="BJLH01000018">
    <property type="protein sequence ID" value="GEA62291.1"/>
    <property type="molecule type" value="Genomic_DNA"/>
</dbReference>
<evidence type="ECO:0000259" key="2">
    <source>
        <dbReference type="Pfam" id="PF25967"/>
    </source>
</evidence>
<dbReference type="InterPro" id="IPR006143">
    <property type="entry name" value="RND_pump_MFP"/>
</dbReference>
<evidence type="ECO:0000256" key="1">
    <source>
        <dbReference type="ARBA" id="ARBA00009477"/>
    </source>
</evidence>
<proteinExistence type="inferred from homology"/>
<dbReference type="NCBIfam" id="TIGR01730">
    <property type="entry name" value="RND_mfp"/>
    <property type="match status" value="1"/>
</dbReference>
<dbReference type="Proteomes" id="UP000318242">
    <property type="component" value="Unassembled WGS sequence"/>
</dbReference>
<reference evidence="4 5" key="1">
    <citation type="submission" date="2019-06" db="EMBL/GenBank/DDBJ databases">
        <title>Whole genome shotgun sequence of Vibrio comitans NBRC 102076.</title>
        <authorList>
            <person name="Hosoyama A."/>
            <person name="Uohara A."/>
            <person name="Ohji S."/>
            <person name="Ichikawa N."/>
        </authorList>
    </citation>
    <scope>NUCLEOTIDE SEQUENCE [LARGE SCALE GENOMIC DNA]</scope>
    <source>
        <strain evidence="4 5">NBRC 102076</strain>
    </source>
</reference>
<dbReference type="GO" id="GO:0015562">
    <property type="term" value="F:efflux transmembrane transporter activity"/>
    <property type="evidence" value="ECO:0007669"/>
    <property type="project" value="TreeGrafter"/>
</dbReference>
<dbReference type="PANTHER" id="PTHR30469">
    <property type="entry name" value="MULTIDRUG RESISTANCE PROTEIN MDTA"/>
    <property type="match status" value="1"/>
</dbReference>
<dbReference type="SUPFAM" id="SSF111369">
    <property type="entry name" value="HlyD-like secretion proteins"/>
    <property type="match status" value="1"/>
</dbReference>
<dbReference type="Gene3D" id="1.10.287.470">
    <property type="entry name" value="Helix hairpin bin"/>
    <property type="match status" value="1"/>
</dbReference>
<feature type="domain" description="CzcB-like barrel-sandwich hybrid" evidence="3">
    <location>
        <begin position="60"/>
        <end position="199"/>
    </location>
</feature>
<dbReference type="Pfam" id="PF25973">
    <property type="entry name" value="BSH_CzcB"/>
    <property type="match status" value="1"/>
</dbReference>
<dbReference type="AlphaFoldDB" id="A0A4Y3IRV3"/>
<keyword evidence="5" id="KW-1185">Reference proteome</keyword>
<dbReference type="RefSeq" id="WP_141272940.1">
    <property type="nucleotide sequence ID" value="NZ_BJLH01000018.1"/>
</dbReference>
<protein>
    <submittedName>
        <fullName evidence="4">Hemolysin D</fullName>
    </submittedName>
</protein>